<organism evidence="1 2">
    <name type="scientific">Deinococcus soli</name>
    <name type="common">ex Cha et al. 2016</name>
    <dbReference type="NCBI Taxonomy" id="1309411"/>
    <lineage>
        <taxon>Bacteria</taxon>
        <taxon>Thermotogati</taxon>
        <taxon>Deinococcota</taxon>
        <taxon>Deinococci</taxon>
        <taxon>Deinococcales</taxon>
        <taxon>Deinococcaceae</taxon>
        <taxon>Deinococcus</taxon>
    </lineage>
</organism>
<dbReference type="EMBL" id="JAVDQK010000005">
    <property type="protein sequence ID" value="MDR6218650.1"/>
    <property type="molecule type" value="Genomic_DNA"/>
</dbReference>
<name>A0AAE3XEH6_9DEIO</name>
<reference evidence="1" key="1">
    <citation type="submission" date="2023-07" db="EMBL/GenBank/DDBJ databases">
        <title>Sorghum-associated microbial communities from plants grown in Nebraska, USA.</title>
        <authorList>
            <person name="Schachtman D."/>
        </authorList>
    </citation>
    <scope>NUCLEOTIDE SEQUENCE</scope>
    <source>
        <strain evidence="1">BE330</strain>
    </source>
</reference>
<sequence>MTPEQTVADLLERLMSQMGEVLKEQQDVERMRNSADPYRGYMIDTSRLDRLRAELAPTFIRAVKTALTCDMPPEEDRMW</sequence>
<comment type="caution">
    <text evidence="1">The sequence shown here is derived from an EMBL/GenBank/DDBJ whole genome shotgun (WGS) entry which is preliminary data.</text>
</comment>
<accession>A0AAE3XEH6</accession>
<evidence type="ECO:0000313" key="1">
    <source>
        <dbReference type="EMBL" id="MDR6218650.1"/>
    </source>
</evidence>
<dbReference type="AlphaFoldDB" id="A0AAE3XEH6"/>
<protein>
    <submittedName>
        <fullName evidence="1">Uncharacterized protein</fullName>
    </submittedName>
</protein>
<dbReference type="RefSeq" id="WP_309853117.1">
    <property type="nucleotide sequence ID" value="NZ_JAVDQJ010000004.1"/>
</dbReference>
<gene>
    <name evidence="1" type="ORF">J2Y00_002247</name>
</gene>
<dbReference type="Proteomes" id="UP001185331">
    <property type="component" value="Unassembled WGS sequence"/>
</dbReference>
<proteinExistence type="predicted"/>
<evidence type="ECO:0000313" key="2">
    <source>
        <dbReference type="Proteomes" id="UP001185331"/>
    </source>
</evidence>